<dbReference type="InterPro" id="IPR011042">
    <property type="entry name" value="6-blade_b-propeller_TolB-like"/>
</dbReference>
<evidence type="ECO:0000313" key="15">
    <source>
        <dbReference type="Proteomes" id="UP001152622"/>
    </source>
</evidence>
<dbReference type="PROSITE" id="PS50119">
    <property type="entry name" value="ZF_BBOX"/>
    <property type="match status" value="1"/>
</dbReference>
<feature type="compositionally biased region" description="Pro residues" evidence="11">
    <location>
        <begin position="212"/>
        <end position="226"/>
    </location>
</feature>
<dbReference type="InterPro" id="IPR001258">
    <property type="entry name" value="NHL_repeat"/>
</dbReference>
<dbReference type="CDD" id="cd19756">
    <property type="entry name" value="Bbox2"/>
    <property type="match status" value="1"/>
</dbReference>
<feature type="region of interest" description="Disordered" evidence="11">
    <location>
        <begin position="208"/>
        <end position="228"/>
    </location>
</feature>
<evidence type="ECO:0000259" key="13">
    <source>
        <dbReference type="PROSITE" id="PS50119"/>
    </source>
</evidence>
<dbReference type="Gene3D" id="3.30.160.60">
    <property type="entry name" value="Classic Zinc Finger"/>
    <property type="match status" value="1"/>
</dbReference>
<dbReference type="AlphaFoldDB" id="A0A9Q1IJI1"/>
<dbReference type="SUPFAM" id="SSF57845">
    <property type="entry name" value="B-box zinc-binding domain"/>
    <property type="match status" value="1"/>
</dbReference>
<keyword evidence="15" id="KW-1185">Reference proteome</keyword>
<name>A0A9Q1IJI1_SYNKA</name>
<dbReference type="InterPro" id="IPR017907">
    <property type="entry name" value="Znf_RING_CS"/>
</dbReference>
<keyword evidence="5" id="KW-0479">Metal-binding</keyword>
<protein>
    <recommendedName>
        <fullName evidence="3">RING-type E3 ubiquitin transferase</fullName>
        <ecNumber evidence="3">2.3.2.27</ecNumber>
    </recommendedName>
</protein>
<proteinExistence type="inferred from homology"/>
<feature type="repeat" description="NHL" evidence="10">
    <location>
        <begin position="426"/>
        <end position="461"/>
    </location>
</feature>
<dbReference type="InterPro" id="IPR047153">
    <property type="entry name" value="TRIM45/56/19-like"/>
</dbReference>
<dbReference type="OrthoDB" id="10020332at2759"/>
<dbReference type="InterPro" id="IPR027370">
    <property type="entry name" value="Znf-RING_euk"/>
</dbReference>
<evidence type="ECO:0000256" key="2">
    <source>
        <dbReference type="ARBA" id="ARBA00008518"/>
    </source>
</evidence>
<dbReference type="GO" id="GO:0008270">
    <property type="term" value="F:zinc ion binding"/>
    <property type="evidence" value="ECO:0007669"/>
    <property type="project" value="UniProtKB-KW"/>
</dbReference>
<evidence type="ECO:0000259" key="12">
    <source>
        <dbReference type="PROSITE" id="PS50089"/>
    </source>
</evidence>
<dbReference type="SMART" id="SM00184">
    <property type="entry name" value="RING"/>
    <property type="match status" value="1"/>
</dbReference>
<accession>A0A9Q1IJI1</accession>
<evidence type="ECO:0000256" key="7">
    <source>
        <dbReference type="ARBA" id="ARBA00022771"/>
    </source>
</evidence>
<dbReference type="PANTHER" id="PTHR25462:SF296">
    <property type="entry name" value="MEIOTIC P26, ISOFORM F"/>
    <property type="match status" value="1"/>
</dbReference>
<comment type="catalytic activity">
    <reaction evidence="1">
        <text>S-ubiquitinyl-[E2 ubiquitin-conjugating enzyme]-L-cysteine + [acceptor protein]-L-lysine = [E2 ubiquitin-conjugating enzyme]-L-cysteine + N(6)-ubiquitinyl-[acceptor protein]-L-lysine.</text>
        <dbReference type="EC" id="2.3.2.27"/>
    </reaction>
</comment>
<dbReference type="PANTHER" id="PTHR25462">
    <property type="entry name" value="BONUS, ISOFORM C-RELATED"/>
    <property type="match status" value="1"/>
</dbReference>
<evidence type="ECO:0000256" key="4">
    <source>
        <dbReference type="ARBA" id="ARBA00022553"/>
    </source>
</evidence>
<evidence type="ECO:0000256" key="11">
    <source>
        <dbReference type="SAM" id="MobiDB-lite"/>
    </source>
</evidence>
<dbReference type="InterPro" id="IPR013083">
    <property type="entry name" value="Znf_RING/FYVE/PHD"/>
</dbReference>
<organism evidence="14 15">
    <name type="scientific">Synaphobranchus kaupii</name>
    <name type="common">Kaup's arrowtooth eel</name>
    <dbReference type="NCBI Taxonomy" id="118154"/>
    <lineage>
        <taxon>Eukaryota</taxon>
        <taxon>Metazoa</taxon>
        <taxon>Chordata</taxon>
        <taxon>Craniata</taxon>
        <taxon>Vertebrata</taxon>
        <taxon>Euteleostomi</taxon>
        <taxon>Actinopterygii</taxon>
        <taxon>Neopterygii</taxon>
        <taxon>Teleostei</taxon>
        <taxon>Anguilliformes</taxon>
        <taxon>Synaphobranchidae</taxon>
        <taxon>Synaphobranchus</taxon>
    </lineage>
</organism>
<dbReference type="Gene3D" id="3.30.40.10">
    <property type="entry name" value="Zinc/RING finger domain, C3HC4 (zinc finger)"/>
    <property type="match status" value="1"/>
</dbReference>
<dbReference type="InterPro" id="IPR001841">
    <property type="entry name" value="Znf_RING"/>
</dbReference>
<dbReference type="Pfam" id="PF00643">
    <property type="entry name" value="zf-B_box"/>
    <property type="match status" value="1"/>
</dbReference>
<evidence type="ECO:0000256" key="10">
    <source>
        <dbReference type="PROSITE-ProRule" id="PRU00504"/>
    </source>
</evidence>
<reference evidence="14" key="1">
    <citation type="journal article" date="2023" name="Science">
        <title>Genome structures resolve the early diversification of teleost fishes.</title>
        <authorList>
            <person name="Parey E."/>
            <person name="Louis A."/>
            <person name="Montfort J."/>
            <person name="Bouchez O."/>
            <person name="Roques C."/>
            <person name="Iampietro C."/>
            <person name="Lluch J."/>
            <person name="Castinel A."/>
            <person name="Donnadieu C."/>
            <person name="Desvignes T."/>
            <person name="Floi Bucao C."/>
            <person name="Jouanno E."/>
            <person name="Wen M."/>
            <person name="Mejri S."/>
            <person name="Dirks R."/>
            <person name="Jansen H."/>
            <person name="Henkel C."/>
            <person name="Chen W.J."/>
            <person name="Zahm M."/>
            <person name="Cabau C."/>
            <person name="Klopp C."/>
            <person name="Thompson A.W."/>
            <person name="Robinson-Rechavi M."/>
            <person name="Braasch I."/>
            <person name="Lecointre G."/>
            <person name="Bobe J."/>
            <person name="Postlethwait J.H."/>
            <person name="Berthelot C."/>
            <person name="Roest Crollius H."/>
            <person name="Guiguen Y."/>
        </authorList>
    </citation>
    <scope>NUCLEOTIDE SEQUENCE</scope>
    <source>
        <strain evidence="14">WJC10195</strain>
    </source>
</reference>
<dbReference type="Gene3D" id="2.120.10.30">
    <property type="entry name" value="TolB, C-terminal domain"/>
    <property type="match status" value="1"/>
</dbReference>
<dbReference type="SUPFAM" id="SSF63829">
    <property type="entry name" value="Calcium-dependent phosphotriesterase"/>
    <property type="match status" value="1"/>
</dbReference>
<dbReference type="PROSITE" id="PS50089">
    <property type="entry name" value="ZF_RING_2"/>
    <property type="match status" value="1"/>
</dbReference>
<keyword evidence="7 9" id="KW-0863">Zinc-finger</keyword>
<evidence type="ECO:0000256" key="8">
    <source>
        <dbReference type="ARBA" id="ARBA00022833"/>
    </source>
</evidence>
<feature type="region of interest" description="Disordered" evidence="11">
    <location>
        <begin position="240"/>
        <end position="282"/>
    </location>
</feature>
<dbReference type="PROSITE" id="PS51125">
    <property type="entry name" value="NHL"/>
    <property type="match status" value="1"/>
</dbReference>
<keyword evidence="8" id="KW-0862">Zinc</keyword>
<feature type="domain" description="RING-type" evidence="12">
    <location>
        <begin position="15"/>
        <end position="65"/>
    </location>
</feature>
<sequence>MSARDPSAAESVSACPVCTERYDERRRRPKLLGCGHTFCLSCLREIAGQGDGGARDGGLPCPVCRRATALPGPGVTHLADNFAVIGFISGGSGGGRRGLCDAHPDEKTKFFCLSCHRLLCCYCALKHKSQAPHHNIESAESAALQYREKIGFALDYCREKQTFLDKLVQDSAYERRQLDGLSLSLEHLVNNSCDVELLSQGRTLAGLEGCAPPRPPPPDPSGPLAPLPFWGFGSFRRTDNKSDHSGNFSPPTPDPDGPDSPVPASERRLSEDASGGGAAQPVGVAVAPDGAVLVTERGGRGVRALDLHGNRRTALKWALEAEAGGVRGRGRLRAGRLFSVRLGWRHPFGVGVTRSSRVVVSDCCESGTLSVLTVDWTSGSVLHHQRIGGLRRPSFLACGDDDAVAVSASGSVHLYDGTGALIWRSGPDQGIFLPTGVAVDSEHNVIVADRASGKVVLLSQDGRLLRCVVQGLKGPQGLALSPDGVLVIADYGTNTVLTHPYLPAHTPPQPTAFID</sequence>
<dbReference type="SUPFAM" id="SSF57850">
    <property type="entry name" value="RING/U-box"/>
    <property type="match status" value="1"/>
</dbReference>
<dbReference type="EMBL" id="JAINUF010000015">
    <property type="protein sequence ID" value="KAJ8341896.1"/>
    <property type="molecule type" value="Genomic_DNA"/>
</dbReference>
<dbReference type="InterPro" id="IPR000315">
    <property type="entry name" value="Znf_B-box"/>
</dbReference>
<evidence type="ECO:0000256" key="6">
    <source>
        <dbReference type="ARBA" id="ARBA00022737"/>
    </source>
</evidence>
<dbReference type="Proteomes" id="UP001152622">
    <property type="component" value="Chromosome 15"/>
</dbReference>
<keyword evidence="4" id="KW-0597">Phosphoprotein</keyword>
<gene>
    <name evidence="14" type="ORF">SKAU_G00341870</name>
</gene>
<dbReference type="PROSITE" id="PS00518">
    <property type="entry name" value="ZF_RING_1"/>
    <property type="match status" value="1"/>
</dbReference>
<feature type="domain" description="B box-type" evidence="13">
    <location>
        <begin position="95"/>
        <end position="138"/>
    </location>
</feature>
<evidence type="ECO:0000256" key="5">
    <source>
        <dbReference type="ARBA" id="ARBA00022723"/>
    </source>
</evidence>
<evidence type="ECO:0000256" key="3">
    <source>
        <dbReference type="ARBA" id="ARBA00012483"/>
    </source>
</evidence>
<comment type="caution">
    <text evidence="14">The sequence shown here is derived from an EMBL/GenBank/DDBJ whole genome shotgun (WGS) entry which is preliminary data.</text>
</comment>
<comment type="similarity">
    <text evidence="2">Belongs to the TRIM/RBCC family.</text>
</comment>
<keyword evidence="6" id="KW-0677">Repeat</keyword>
<dbReference type="Pfam" id="PF13445">
    <property type="entry name" value="zf-RING_UBOX"/>
    <property type="match status" value="1"/>
</dbReference>
<evidence type="ECO:0000256" key="9">
    <source>
        <dbReference type="PROSITE-ProRule" id="PRU00024"/>
    </source>
</evidence>
<evidence type="ECO:0000313" key="14">
    <source>
        <dbReference type="EMBL" id="KAJ8341896.1"/>
    </source>
</evidence>
<feature type="compositionally biased region" description="Pro residues" evidence="11">
    <location>
        <begin position="250"/>
        <end position="261"/>
    </location>
</feature>
<evidence type="ECO:0000256" key="1">
    <source>
        <dbReference type="ARBA" id="ARBA00000900"/>
    </source>
</evidence>
<dbReference type="GO" id="GO:0061630">
    <property type="term" value="F:ubiquitin protein ligase activity"/>
    <property type="evidence" value="ECO:0007669"/>
    <property type="project" value="UniProtKB-EC"/>
</dbReference>
<dbReference type="EC" id="2.3.2.27" evidence="3"/>